<dbReference type="Proteomes" id="UP001058124">
    <property type="component" value="Unassembled WGS sequence"/>
</dbReference>
<reference evidence="1" key="1">
    <citation type="submission" date="2022-06" db="EMBL/GenBank/DDBJ databases">
        <title>Draft genome sequences of Leminorella grimontii str. JCM5902.</title>
        <authorList>
            <person name="Wakabayashi Y."/>
            <person name="Kojima K."/>
        </authorList>
    </citation>
    <scope>NUCLEOTIDE SEQUENCE</scope>
    <source>
        <strain evidence="1">JCM 5902</strain>
    </source>
</reference>
<dbReference type="SUPFAM" id="SSF50969">
    <property type="entry name" value="YVTN repeat-like/Quinoprotein amine dehydrogenase"/>
    <property type="match status" value="1"/>
</dbReference>
<sequence>MTDKQQQWQTQAIEFAQKINAYVAKGMSEGWDNVGEQPNSPQLDEALPALLGALRKANQGDVRQDVKALWPISYEMIHPLLDDNGQNISALCALPDGSLLARIGATYEPGRVVRIRGDEVTELEDIEFFGRCPQRRFYAIANAQGIIVTDGWQGPQVATFSWPQGVEDLPEGISVTPLSGIPRPTQLIPFPDGKRVLLVSSDGIFVLSQSGVRRLFPTCAQLEQLRDDLAQNEDFADEELPLGLSMEHGAISPDGKLIAVGAQDGRHAVFNDALDCIAQVGPHGEYPHYALFSADGSHLAMNACHFYNGATIAMPTELLPGTDSDYYEDIDGLTVIEPGARVYAGTARGDEFILGDAYGYLRAVTADGQSRWQHFIGSTINAVDISADGKTLFASTCAGFISVIELDAGRQQPYQIGNGGHYEHRRWLFWKSEDLPLAW</sequence>
<dbReference type="InterPro" id="IPR011044">
    <property type="entry name" value="Quino_amine_DH_bsu"/>
</dbReference>
<dbReference type="Gene3D" id="2.130.10.10">
    <property type="entry name" value="YVTN repeat-like/Quinoprotein amine dehydrogenase"/>
    <property type="match status" value="1"/>
</dbReference>
<evidence type="ECO:0000313" key="2">
    <source>
        <dbReference type="Proteomes" id="UP001058124"/>
    </source>
</evidence>
<keyword evidence="2" id="KW-1185">Reference proteome</keyword>
<evidence type="ECO:0008006" key="3">
    <source>
        <dbReference type="Google" id="ProtNLM"/>
    </source>
</evidence>
<evidence type="ECO:0000313" key="1">
    <source>
        <dbReference type="EMBL" id="GKX55669.1"/>
    </source>
</evidence>
<dbReference type="RefSeq" id="WP_036023371.1">
    <property type="nucleotide sequence ID" value="NZ_BRLH01000003.1"/>
</dbReference>
<proteinExistence type="predicted"/>
<gene>
    <name evidence="1" type="ORF">SOASR030_17810</name>
</gene>
<accession>A0AAV5N3E7</accession>
<organism evidence="1 2">
    <name type="scientific">Leminorella grimontii</name>
    <dbReference type="NCBI Taxonomy" id="82981"/>
    <lineage>
        <taxon>Bacteria</taxon>
        <taxon>Pseudomonadati</taxon>
        <taxon>Pseudomonadota</taxon>
        <taxon>Gammaproteobacteria</taxon>
        <taxon>Enterobacterales</taxon>
        <taxon>Budviciaceae</taxon>
        <taxon>Leminorella</taxon>
    </lineage>
</organism>
<name>A0AAV5N3E7_9GAMM</name>
<dbReference type="AlphaFoldDB" id="A0AAV5N3E7"/>
<comment type="caution">
    <text evidence="1">The sequence shown here is derived from an EMBL/GenBank/DDBJ whole genome shotgun (WGS) entry which is preliminary data.</text>
</comment>
<dbReference type="InterPro" id="IPR015943">
    <property type="entry name" value="WD40/YVTN_repeat-like_dom_sf"/>
</dbReference>
<dbReference type="EMBL" id="BRLH01000003">
    <property type="protein sequence ID" value="GKX55669.1"/>
    <property type="molecule type" value="Genomic_DNA"/>
</dbReference>
<protein>
    <recommendedName>
        <fullName evidence="3">WD40 repeat domain-containing protein</fullName>
    </recommendedName>
</protein>